<dbReference type="GO" id="GO:0006508">
    <property type="term" value="P:proteolysis"/>
    <property type="evidence" value="ECO:0007669"/>
    <property type="project" value="UniProtKB-KW"/>
</dbReference>
<evidence type="ECO:0000313" key="7">
    <source>
        <dbReference type="EMBL" id="ABK43803.1"/>
    </source>
</evidence>
<dbReference type="InterPro" id="IPR015500">
    <property type="entry name" value="Peptidase_S8_subtilisin-rel"/>
</dbReference>
<sequence>MAAPRNRKHLLIPDRPRSESYTPHQRNIKQSAYSGPTDHAGHAAFLRNALETAQREATAARRASDIAVTGAVAGITVEFQSPPGFDLKLESLESKRAGIELLNVRYKSTNDDRHAQLATVFIPDGSLKHFFDRFEQYAEQTTKKGKPCHKDLVERIVALRKATLQALWTDLEDVYPADDEMIWWEVWLRRHDGSELARLLEFAEQANLVVGELRLGFDDRIVILVRGTTIQLSASLDVLNDFAELRLAKQAAGFFVDDLSPTEQAEWVNDLKNRTSLSADDATAVCILDTGVNHGHPLLSGILASEDATAINPAWGSDDHEGHGTEMAGLAGYGDLAHVLASSTPIVIPHRLESVKILPPQGKNPPELYGALTAQAVARPEIQAPHRRRAFSMAVTATDERDRGQPTSWSAAVDALAAGRSFDQSTHGLVYLDDPGANVPRLFILSAGNVQSAQLQQAYLDRSDVEAIHDPAHAWNALTVGAFTEKSIINDASYAGWSTLAPPGDLSPWSTTSVSFQDSWPLKPDVVLEGGNVASDGRDFHDGIPDLSLLTTNFKPVKESFTFSWATSAATAQAARLAAIISAEYPNLWPESIRALIVQSARWTKAMEAHLDAASGKKARAKLVRRYGYGVPSLNRALRSANDALTLIAQASISPFTEGKMNDMHLHELPWPKDVLQELGETPVRLRVCLSYFIEPNPGRRGWKKRHRYASHGLRFDLKLPTESPEEFHKRLNKNALDEDEGKPDGGSGMSDWFIGEARNKGSIHLDIWDGTAADLAERGIVGIYPVSGWWKDQPKRDRSQFGARYSLIITIETDADGVDVWTPVAQEVGVPVEVLSAEIS</sequence>
<accession>A0L760</accession>
<dbReference type="OrthoDB" id="9768989at2"/>
<dbReference type="InterPro" id="IPR036852">
    <property type="entry name" value="Peptidase_S8/S53_dom_sf"/>
</dbReference>
<dbReference type="KEGG" id="mgm:Mmc1_1292"/>
<name>A0L760_MAGMM</name>
<dbReference type="CDD" id="cd04847">
    <property type="entry name" value="Peptidases_S8_Subtilisin_like_2"/>
    <property type="match status" value="1"/>
</dbReference>
<keyword evidence="3" id="KW-0378">Hydrolase</keyword>
<protein>
    <recommendedName>
        <fullName evidence="6">Peptidase S8/S53 domain-containing protein</fullName>
    </recommendedName>
</protein>
<feature type="compositionally biased region" description="Polar residues" evidence="5">
    <location>
        <begin position="19"/>
        <end position="34"/>
    </location>
</feature>
<dbReference type="GO" id="GO:0004252">
    <property type="term" value="F:serine-type endopeptidase activity"/>
    <property type="evidence" value="ECO:0007669"/>
    <property type="project" value="InterPro"/>
</dbReference>
<dbReference type="Proteomes" id="UP000002586">
    <property type="component" value="Chromosome"/>
</dbReference>
<evidence type="ECO:0000256" key="1">
    <source>
        <dbReference type="ARBA" id="ARBA00011073"/>
    </source>
</evidence>
<dbReference type="EMBL" id="CP000471">
    <property type="protein sequence ID" value="ABK43803.1"/>
    <property type="molecule type" value="Genomic_DNA"/>
</dbReference>
<evidence type="ECO:0000256" key="4">
    <source>
        <dbReference type="ARBA" id="ARBA00022825"/>
    </source>
</evidence>
<reference evidence="8" key="1">
    <citation type="journal article" date="2009" name="Appl. Environ. Microbiol.">
        <title>Complete genome sequence of the chemolithoautotrophic marine magnetotactic coccus strain MC-1.</title>
        <authorList>
            <person name="Schubbe S."/>
            <person name="Williams T.J."/>
            <person name="Xie G."/>
            <person name="Kiss H.E."/>
            <person name="Brettin T.S."/>
            <person name="Martinez D."/>
            <person name="Ross C.A."/>
            <person name="Schuler D."/>
            <person name="Cox B.L."/>
            <person name="Nealson K.H."/>
            <person name="Bazylinski D.A."/>
        </authorList>
    </citation>
    <scope>NUCLEOTIDE SEQUENCE [LARGE SCALE GENOMIC DNA]</scope>
    <source>
        <strain evidence="8">ATCC BAA-1437 / JCM 17883 / MC-1</strain>
    </source>
</reference>
<dbReference type="InterPro" id="IPR000209">
    <property type="entry name" value="Peptidase_S8/S53_dom"/>
</dbReference>
<dbReference type="PANTHER" id="PTHR43806">
    <property type="entry name" value="PEPTIDASE S8"/>
    <property type="match status" value="1"/>
</dbReference>
<evidence type="ECO:0000256" key="2">
    <source>
        <dbReference type="ARBA" id="ARBA00022670"/>
    </source>
</evidence>
<dbReference type="PRINTS" id="PR00723">
    <property type="entry name" value="SUBTILISIN"/>
</dbReference>
<dbReference type="Gene3D" id="3.40.50.200">
    <property type="entry name" value="Peptidase S8/S53 domain"/>
    <property type="match status" value="1"/>
</dbReference>
<dbReference type="PANTHER" id="PTHR43806:SF11">
    <property type="entry name" value="CEREVISIN-RELATED"/>
    <property type="match status" value="1"/>
</dbReference>
<dbReference type="Pfam" id="PF00082">
    <property type="entry name" value="Peptidase_S8"/>
    <property type="match status" value="1"/>
</dbReference>
<dbReference type="RefSeq" id="WP_011712958.1">
    <property type="nucleotide sequence ID" value="NC_008576.1"/>
</dbReference>
<gene>
    <name evidence="7" type="ordered locus">Mmc1_1292</name>
</gene>
<dbReference type="eggNOG" id="COG1404">
    <property type="taxonomic scope" value="Bacteria"/>
</dbReference>
<proteinExistence type="inferred from homology"/>
<organism evidence="7 8">
    <name type="scientific">Magnetococcus marinus (strain ATCC BAA-1437 / JCM 17883 / MC-1)</name>
    <dbReference type="NCBI Taxonomy" id="156889"/>
    <lineage>
        <taxon>Bacteria</taxon>
        <taxon>Pseudomonadati</taxon>
        <taxon>Pseudomonadota</taxon>
        <taxon>Magnetococcia</taxon>
        <taxon>Magnetococcales</taxon>
        <taxon>Magnetococcaceae</taxon>
        <taxon>Magnetococcus</taxon>
    </lineage>
</organism>
<keyword evidence="4" id="KW-0720">Serine protease</keyword>
<dbReference type="HOGENOM" id="CLU_017730_1_0_5"/>
<feature type="compositionally biased region" description="Basic residues" evidence="5">
    <location>
        <begin position="1"/>
        <end position="10"/>
    </location>
</feature>
<dbReference type="InterPro" id="IPR050131">
    <property type="entry name" value="Peptidase_S8_subtilisin-like"/>
</dbReference>
<dbReference type="InterPro" id="IPR034074">
    <property type="entry name" value="Y4bN_pept_dom"/>
</dbReference>
<evidence type="ECO:0000313" key="8">
    <source>
        <dbReference type="Proteomes" id="UP000002586"/>
    </source>
</evidence>
<keyword evidence="2" id="KW-0645">Protease</keyword>
<evidence type="ECO:0000259" key="6">
    <source>
        <dbReference type="Pfam" id="PF00082"/>
    </source>
</evidence>
<dbReference type="STRING" id="156889.Mmc1_1292"/>
<dbReference type="AlphaFoldDB" id="A0L760"/>
<evidence type="ECO:0000256" key="3">
    <source>
        <dbReference type="ARBA" id="ARBA00022801"/>
    </source>
</evidence>
<reference evidence="7 8" key="2">
    <citation type="journal article" date="2012" name="Int. J. Syst. Evol. Microbiol.">
        <title>Magnetococcus marinus gen. nov., sp. nov., a marine, magnetotactic bacterium that represents a novel lineage (Magnetococcaceae fam. nov.; Magnetococcales ord. nov.) at the base of the Alphaproteobacteria.</title>
        <authorList>
            <person name="Bazylinski D.A."/>
            <person name="Williams T.J."/>
            <person name="Lefevre C.T."/>
            <person name="Berg R.J."/>
            <person name="Zhang C.L."/>
            <person name="Bowser S.S."/>
            <person name="Dean A.J."/>
            <person name="Beveridge T.J."/>
        </authorList>
    </citation>
    <scope>NUCLEOTIDE SEQUENCE [LARGE SCALE GENOMIC DNA]</scope>
    <source>
        <strain evidence="8">ATCC BAA-1437 / JCM 17883 / MC-1</strain>
    </source>
</reference>
<feature type="domain" description="Peptidase S8/S53" evidence="6">
    <location>
        <begin position="281"/>
        <end position="630"/>
    </location>
</feature>
<dbReference type="SUPFAM" id="SSF52743">
    <property type="entry name" value="Subtilisin-like"/>
    <property type="match status" value="1"/>
</dbReference>
<evidence type="ECO:0000256" key="5">
    <source>
        <dbReference type="SAM" id="MobiDB-lite"/>
    </source>
</evidence>
<feature type="region of interest" description="Disordered" evidence="5">
    <location>
        <begin position="1"/>
        <end position="37"/>
    </location>
</feature>
<comment type="similarity">
    <text evidence="1">Belongs to the peptidase S8 family.</text>
</comment>
<keyword evidence="8" id="KW-1185">Reference proteome</keyword>